<sequence>MASELTPVLPTAVDWLRDGQQYRAHDPALLAGLAS</sequence>
<dbReference type="Proteomes" id="UP000585905">
    <property type="component" value="Unassembled WGS sequence"/>
</dbReference>
<name>A0A839E9L1_9MICO</name>
<protein>
    <submittedName>
        <fullName evidence="1">Uncharacterized protein</fullName>
    </submittedName>
</protein>
<evidence type="ECO:0000313" key="1">
    <source>
        <dbReference type="EMBL" id="MBA8848177.1"/>
    </source>
</evidence>
<proteinExistence type="predicted"/>
<gene>
    <name evidence="1" type="ORF">FHX53_001776</name>
</gene>
<accession>A0A839E9L1</accession>
<dbReference type="AlphaFoldDB" id="A0A839E9L1"/>
<dbReference type="EMBL" id="JACGWX010000004">
    <property type="protein sequence ID" value="MBA8848177.1"/>
    <property type="molecule type" value="Genomic_DNA"/>
</dbReference>
<organism evidence="1 2">
    <name type="scientific">Microcella alkalica</name>
    <dbReference type="NCBI Taxonomy" id="355930"/>
    <lineage>
        <taxon>Bacteria</taxon>
        <taxon>Bacillati</taxon>
        <taxon>Actinomycetota</taxon>
        <taxon>Actinomycetes</taxon>
        <taxon>Micrococcales</taxon>
        <taxon>Microbacteriaceae</taxon>
        <taxon>Microcella</taxon>
    </lineage>
</organism>
<evidence type="ECO:0000313" key="2">
    <source>
        <dbReference type="Proteomes" id="UP000585905"/>
    </source>
</evidence>
<keyword evidence="2" id="KW-1185">Reference proteome</keyword>
<reference evidence="1 2" key="1">
    <citation type="submission" date="2020-07" db="EMBL/GenBank/DDBJ databases">
        <title>Sequencing the genomes of 1000 actinobacteria strains.</title>
        <authorList>
            <person name="Klenk H.-P."/>
        </authorList>
    </citation>
    <scope>NUCLEOTIDE SEQUENCE [LARGE SCALE GENOMIC DNA]</scope>
    <source>
        <strain evidence="1 2">DSM 19663</strain>
    </source>
</reference>
<comment type="caution">
    <text evidence="1">The sequence shown here is derived from an EMBL/GenBank/DDBJ whole genome shotgun (WGS) entry which is preliminary data.</text>
</comment>